<feature type="region of interest" description="Disordered" evidence="1">
    <location>
        <begin position="216"/>
        <end position="248"/>
    </location>
</feature>
<comment type="caution">
    <text evidence="2">The sequence shown here is derived from an EMBL/GenBank/DDBJ whole genome shotgun (WGS) entry which is preliminary data.</text>
</comment>
<feature type="compositionally biased region" description="Polar residues" evidence="1">
    <location>
        <begin position="323"/>
        <end position="362"/>
    </location>
</feature>
<feature type="compositionally biased region" description="Low complexity" evidence="1">
    <location>
        <begin position="112"/>
        <end position="124"/>
    </location>
</feature>
<feature type="compositionally biased region" description="Polar residues" evidence="1">
    <location>
        <begin position="87"/>
        <end position="97"/>
    </location>
</feature>
<evidence type="ECO:0000256" key="1">
    <source>
        <dbReference type="SAM" id="MobiDB-lite"/>
    </source>
</evidence>
<name>A0ABD6ES89_9BILA</name>
<feature type="compositionally biased region" description="Low complexity" evidence="1">
    <location>
        <begin position="363"/>
        <end position="380"/>
    </location>
</feature>
<feature type="region of interest" description="Disordered" evidence="1">
    <location>
        <begin position="260"/>
        <end position="289"/>
    </location>
</feature>
<keyword evidence="3" id="KW-1185">Reference proteome</keyword>
<feature type="region of interest" description="Disordered" evidence="1">
    <location>
        <begin position="415"/>
        <end position="455"/>
    </location>
</feature>
<sequence>MVCPAFVFSKLVRLILEIQQQPFASSVIVRGFGEDRYGSSVGVVSKGAMKEFPPSVAKQPTNFQSQSQLTSASRNLMGLNRPHVDASSLSKNQAQQRSLHSPRHSSSDHHYSSQLNSSSLSSGLTVPSAQISRSDPMLPTANVRKTADPMMCELSARSEAFRAHCSSVIEEELNRNESQAGRSLGLTATSAAAIEVKRKSGIHTVYLPSLPQQSHHQLSMKTVHRSALSPPLPIQRSSTSSQNPLPASNVFHQSQAGLARASPLGSTQKPPPSSVPPGSSGSHISSPTFSHLSAATPLVSQGSLPFRSTASPTAASFPSSTRNMRSSHLASPRTPLSINPNLTSPLSSQHSSPVASNVVKAQSASSSPFPMSPSFAPSSPGINRSPRPSSFTPTLLFHAPFTQPLLSSAVTSPVAASPLSSSLPAQPTISNTLSTSTTSTTLSESPPEMKSPASKSEVVIASANYEPLSPDTAESPPPSEFVGSVPTGTPDQTCMPLFSLLNLPDNGSSTSTTPTRPTVPQTDQISPPAQKGLSAGPSLSLSSSSQNVSSNPRTPVPSSKPPPQPTYEPLSDDDE</sequence>
<organism evidence="2 3">
    <name type="scientific">Gnathostoma spinigerum</name>
    <dbReference type="NCBI Taxonomy" id="75299"/>
    <lineage>
        <taxon>Eukaryota</taxon>
        <taxon>Metazoa</taxon>
        <taxon>Ecdysozoa</taxon>
        <taxon>Nematoda</taxon>
        <taxon>Chromadorea</taxon>
        <taxon>Rhabditida</taxon>
        <taxon>Spirurina</taxon>
        <taxon>Gnathostomatomorpha</taxon>
        <taxon>Gnathostomatoidea</taxon>
        <taxon>Gnathostomatidae</taxon>
        <taxon>Gnathostoma</taxon>
    </lineage>
</organism>
<evidence type="ECO:0000313" key="3">
    <source>
        <dbReference type="Proteomes" id="UP001608902"/>
    </source>
</evidence>
<dbReference type="AlphaFoldDB" id="A0ABD6ES89"/>
<proteinExistence type="predicted"/>
<accession>A0ABD6ES89</accession>
<feature type="compositionally biased region" description="Low complexity" evidence="1">
    <location>
        <begin position="276"/>
        <end position="287"/>
    </location>
</feature>
<feature type="compositionally biased region" description="Pro residues" evidence="1">
    <location>
        <begin position="554"/>
        <end position="566"/>
    </location>
</feature>
<feature type="compositionally biased region" description="Low complexity" evidence="1">
    <location>
        <begin position="305"/>
        <end position="322"/>
    </location>
</feature>
<feature type="compositionally biased region" description="Low complexity" evidence="1">
    <location>
        <begin position="415"/>
        <end position="448"/>
    </location>
</feature>
<feature type="region of interest" description="Disordered" evidence="1">
    <location>
        <begin position="467"/>
        <end position="575"/>
    </location>
</feature>
<feature type="region of interest" description="Disordered" evidence="1">
    <location>
        <begin position="303"/>
        <end position="389"/>
    </location>
</feature>
<feature type="compositionally biased region" description="Low complexity" evidence="1">
    <location>
        <begin position="533"/>
        <end position="553"/>
    </location>
</feature>
<feature type="region of interest" description="Disordered" evidence="1">
    <location>
        <begin position="82"/>
        <end position="141"/>
    </location>
</feature>
<protein>
    <submittedName>
        <fullName evidence="2">Uncharacterized protein</fullName>
    </submittedName>
</protein>
<dbReference type="Proteomes" id="UP001608902">
    <property type="component" value="Unassembled WGS sequence"/>
</dbReference>
<feature type="compositionally biased region" description="Low complexity" evidence="1">
    <location>
        <begin position="508"/>
        <end position="522"/>
    </location>
</feature>
<reference evidence="2 3" key="1">
    <citation type="submission" date="2024-08" db="EMBL/GenBank/DDBJ databases">
        <title>Gnathostoma spinigerum genome.</title>
        <authorList>
            <person name="Gonzalez-Bertolin B."/>
            <person name="Monzon S."/>
            <person name="Zaballos A."/>
            <person name="Jimenez P."/>
            <person name="Dekumyoy P."/>
            <person name="Varona S."/>
            <person name="Cuesta I."/>
            <person name="Sumanam S."/>
            <person name="Adisakwattana P."/>
            <person name="Gasser R.B."/>
            <person name="Hernandez-Gonzalez A."/>
            <person name="Young N.D."/>
            <person name="Perteguer M.J."/>
        </authorList>
    </citation>
    <scope>NUCLEOTIDE SEQUENCE [LARGE SCALE GENOMIC DNA]</scope>
    <source>
        <strain evidence="2">AL3</strain>
        <tissue evidence="2">Liver</tissue>
    </source>
</reference>
<gene>
    <name evidence="2" type="ORF">AB6A40_007030</name>
</gene>
<dbReference type="EMBL" id="JBGFUD010005394">
    <property type="protein sequence ID" value="MFH4980321.1"/>
    <property type="molecule type" value="Genomic_DNA"/>
</dbReference>
<feature type="compositionally biased region" description="Polar residues" evidence="1">
    <location>
        <begin position="235"/>
        <end position="248"/>
    </location>
</feature>
<evidence type="ECO:0000313" key="2">
    <source>
        <dbReference type="EMBL" id="MFH4980321.1"/>
    </source>
</evidence>